<dbReference type="AlphaFoldDB" id="A0A8H9NU97"/>
<dbReference type="KEGG" id="cfar:CI104_06365"/>
<dbReference type="EMBL" id="DACSDU010000005">
    <property type="protein sequence ID" value="HAT1585303.1"/>
    <property type="molecule type" value="Genomic_DNA"/>
</dbReference>
<comment type="caution">
    <text evidence="1">The sequence shown here is derived from an EMBL/GenBank/DDBJ whole genome shotgun (WGS) entry which is preliminary data.</text>
</comment>
<reference evidence="1" key="2">
    <citation type="submission" date="2020-11" db="EMBL/GenBank/DDBJ databases">
        <authorList>
            <consortium name="NCBI Pathogen Detection Project"/>
        </authorList>
    </citation>
    <scope>NUCLEOTIDE SEQUENCE</scope>
    <source>
        <strain evidence="1">YDC697-2</strain>
    </source>
</reference>
<protein>
    <submittedName>
        <fullName evidence="1">DUF1493 family protein</fullName>
    </submittedName>
</protein>
<organism evidence="1">
    <name type="scientific">Citrobacter farmeri</name>
    <dbReference type="NCBI Taxonomy" id="67824"/>
    <lineage>
        <taxon>Bacteria</taxon>
        <taxon>Pseudomonadati</taxon>
        <taxon>Pseudomonadota</taxon>
        <taxon>Gammaproteobacteria</taxon>
        <taxon>Enterobacterales</taxon>
        <taxon>Enterobacteriaceae</taxon>
        <taxon>Citrobacter</taxon>
    </lineage>
</organism>
<dbReference type="Proteomes" id="UP000864563">
    <property type="component" value="Unassembled WGS sequence"/>
</dbReference>
<sequence>MDLLLMTITNNVLEMFRDEISSELDDDWKEIPLELDSDLFDAPGDDLHCALDRYEKAFDVDLSEVNWTRYFPWENTPLLTRWFKAKREEVEATRLPLTVRMFAESAEAGKWLFEVRNSHSKDDA</sequence>
<gene>
    <name evidence="1" type="ORF">I8Y00_001630</name>
</gene>
<proteinExistence type="predicted"/>
<reference evidence="1" key="1">
    <citation type="journal article" date="2018" name="Genome Biol.">
        <title>SKESA: strategic k-mer extension for scrupulous assemblies.</title>
        <authorList>
            <person name="Souvorov A."/>
            <person name="Agarwala R."/>
            <person name="Lipman D.J."/>
        </authorList>
    </citation>
    <scope>NUCLEOTIDE SEQUENCE</scope>
    <source>
        <strain evidence="1">YDC697-2</strain>
    </source>
</reference>
<dbReference type="Pfam" id="PF07377">
    <property type="entry name" value="DUF1493"/>
    <property type="match status" value="1"/>
</dbReference>
<accession>A0A8H9NU97</accession>
<dbReference type="OrthoDB" id="6476622at2"/>
<dbReference type="InterPro" id="IPR010862">
    <property type="entry name" value="DUF1493"/>
</dbReference>
<evidence type="ECO:0000313" key="1">
    <source>
        <dbReference type="EMBL" id="HAT1585303.1"/>
    </source>
</evidence>
<name>A0A8H9NU97_9ENTR</name>